<evidence type="ECO:0000313" key="1">
    <source>
        <dbReference type="EMBL" id="AYV81730.1"/>
    </source>
</evidence>
<dbReference type="InterPro" id="IPR011990">
    <property type="entry name" value="TPR-like_helical_dom_sf"/>
</dbReference>
<protein>
    <recommendedName>
        <fullName evidence="2">Sel1 repeat family protein</fullName>
    </recommendedName>
</protein>
<dbReference type="InterPro" id="IPR006597">
    <property type="entry name" value="Sel1-like"/>
</dbReference>
<name>A0A3G5A3H9_9VIRU</name>
<sequence length="347" mass="40402">MGNNQAKTEVTPVVLPPFDFNHLKSQLVSSDTNNVKKQCLQHIELNQNPEACYLLGLYYFGLSKEWNVDLARKYLEMAIDKGNTAALVSYALFYYYGTETLDHNDKYTFRKAALPMKEWYRIGNYYLDNYLMYTDRMIINNHVKRDYNMSFQFLTIAIDSKDSVENLSIAYECLGSHYHYGLGVATNYKKALDNYMLAHDLLNKNPDFNHKKYYLPQINTLLRNIQDALFKTGEFKSDEVLAWMLKPNDPEQKDYNLRIAKIYEARGEYDLAIKYCSKQIVIFGKVGTFDESYDTKEYKKELLKKKKGYVPDEMKALKETVEELKVQIGHLTKLIPVAAVIEPPAYT</sequence>
<gene>
    <name evidence="1" type="ORF">Harvfovirus56_7</name>
</gene>
<dbReference type="Gene3D" id="1.25.40.10">
    <property type="entry name" value="Tetratricopeptide repeat domain"/>
    <property type="match status" value="1"/>
</dbReference>
<dbReference type="SUPFAM" id="SSF81901">
    <property type="entry name" value="HCP-like"/>
    <property type="match status" value="1"/>
</dbReference>
<dbReference type="Pfam" id="PF08238">
    <property type="entry name" value="Sel1"/>
    <property type="match status" value="3"/>
</dbReference>
<reference evidence="1" key="1">
    <citation type="submission" date="2018-10" db="EMBL/GenBank/DDBJ databases">
        <title>Hidden diversity of soil giant viruses.</title>
        <authorList>
            <person name="Schulz F."/>
            <person name="Alteio L."/>
            <person name="Goudeau D."/>
            <person name="Ryan E.M."/>
            <person name="Malmstrom R.R."/>
            <person name="Blanchard J."/>
            <person name="Woyke T."/>
        </authorList>
    </citation>
    <scope>NUCLEOTIDE SEQUENCE</scope>
    <source>
        <strain evidence="1">HAV1</strain>
    </source>
</reference>
<dbReference type="SMART" id="SM00671">
    <property type="entry name" value="SEL1"/>
    <property type="match status" value="2"/>
</dbReference>
<evidence type="ECO:0008006" key="2">
    <source>
        <dbReference type="Google" id="ProtNLM"/>
    </source>
</evidence>
<accession>A0A3G5A3H9</accession>
<organism evidence="1">
    <name type="scientific">Harvfovirus sp</name>
    <dbReference type="NCBI Taxonomy" id="2487768"/>
    <lineage>
        <taxon>Viruses</taxon>
        <taxon>Varidnaviria</taxon>
        <taxon>Bamfordvirae</taxon>
        <taxon>Nucleocytoviricota</taxon>
        <taxon>Megaviricetes</taxon>
        <taxon>Imitervirales</taxon>
        <taxon>Mimiviridae</taxon>
        <taxon>Klosneuvirinae</taxon>
    </lineage>
</organism>
<proteinExistence type="predicted"/>
<dbReference type="EMBL" id="MK072298">
    <property type="protein sequence ID" value="AYV81730.1"/>
    <property type="molecule type" value="Genomic_DNA"/>
</dbReference>